<dbReference type="Gene3D" id="1.10.10.2910">
    <property type="match status" value="1"/>
</dbReference>
<dbReference type="InterPro" id="IPR010359">
    <property type="entry name" value="IrrE_HExxH"/>
</dbReference>
<evidence type="ECO:0000313" key="3">
    <source>
        <dbReference type="Proteomes" id="UP000886879"/>
    </source>
</evidence>
<feature type="domain" description="IrrE N-terminal-like" evidence="1">
    <location>
        <begin position="197"/>
        <end position="298"/>
    </location>
</feature>
<dbReference type="Gene3D" id="1.10.260.40">
    <property type="entry name" value="lambda repressor-like DNA-binding domains"/>
    <property type="match status" value="1"/>
</dbReference>
<comment type="caution">
    <text evidence="2">The sequence shown here is derived from an EMBL/GenBank/DDBJ whole genome shotgun (WGS) entry which is preliminary data.</text>
</comment>
<name>A0A9D1CH20_9FIRM</name>
<gene>
    <name evidence="2" type="ORF">IAD31_05930</name>
</gene>
<organism evidence="2 3">
    <name type="scientific">Candidatus Enterenecus faecium</name>
    <dbReference type="NCBI Taxonomy" id="2840780"/>
    <lineage>
        <taxon>Bacteria</taxon>
        <taxon>Bacillati</taxon>
        <taxon>Bacillota</taxon>
        <taxon>Clostridia</taxon>
        <taxon>Eubacteriales</taxon>
        <taxon>Candidatus Enterenecus</taxon>
    </lineage>
</organism>
<dbReference type="Proteomes" id="UP000886879">
    <property type="component" value="Unassembled WGS sequence"/>
</dbReference>
<dbReference type="Pfam" id="PF06114">
    <property type="entry name" value="Peptidase_M78"/>
    <property type="match status" value="1"/>
</dbReference>
<dbReference type="EMBL" id="DVFO01000058">
    <property type="protein sequence ID" value="HIQ61117.1"/>
    <property type="molecule type" value="Genomic_DNA"/>
</dbReference>
<accession>A0A9D1CH20</accession>
<dbReference type="InterPro" id="IPR052345">
    <property type="entry name" value="Rad_response_metalloprotease"/>
</dbReference>
<evidence type="ECO:0000313" key="2">
    <source>
        <dbReference type="EMBL" id="HIQ61117.1"/>
    </source>
</evidence>
<protein>
    <submittedName>
        <fullName evidence="2">ImmA/IrrE family metallo-endopeptidase</fullName>
    </submittedName>
</protein>
<dbReference type="PANTHER" id="PTHR43236">
    <property type="entry name" value="ANTITOXIN HIGA1"/>
    <property type="match status" value="1"/>
</dbReference>
<reference evidence="2" key="1">
    <citation type="submission" date="2020-10" db="EMBL/GenBank/DDBJ databases">
        <authorList>
            <person name="Gilroy R."/>
        </authorList>
    </citation>
    <scope>NUCLEOTIDE SEQUENCE</scope>
    <source>
        <strain evidence="2">ChiGjej2B2-12916</strain>
    </source>
</reference>
<sequence>MYVYARINKETMKFIRETKAITLDYVSRITKYSSSKIELWENSGTDKFPTINQAKSIAKCYRVPFAGLYMNANDINIKHLPKVRNLRTLPDTTLDNSALNLAIIDVLSARDLLIDSKIALHENMSPFAIQAVDSEDVNQWAKTIREELELSIDVQYGCQSTRQFYLYVRNAVERAGVFVHCFTGIETEIVRGFAIYEDFLPIIGLNNEDRYPAKTFTIFHELVHLMKRSSAVCNDMISHDLAQHEEVFCNAVAGEILVPKLNLIKQLGSLTTDEIDLNLISKLAAKFSVSKEVISRRLLDIGKISKSQYSALTDAIRISFENEREAIRISRKNSGVKIPRNISREAIDQNSPSLCRTFYNGFREGYFDKQDVARYLGIKQQHVDKFMREVSRW</sequence>
<dbReference type="InterPro" id="IPR010982">
    <property type="entry name" value="Lambda_DNA-bd_dom_sf"/>
</dbReference>
<proteinExistence type="predicted"/>
<dbReference type="AlphaFoldDB" id="A0A9D1CH20"/>
<reference evidence="2" key="2">
    <citation type="journal article" date="2021" name="PeerJ">
        <title>Extensive microbial diversity within the chicken gut microbiome revealed by metagenomics and culture.</title>
        <authorList>
            <person name="Gilroy R."/>
            <person name="Ravi A."/>
            <person name="Getino M."/>
            <person name="Pursley I."/>
            <person name="Horton D.L."/>
            <person name="Alikhan N.F."/>
            <person name="Baker D."/>
            <person name="Gharbi K."/>
            <person name="Hall N."/>
            <person name="Watson M."/>
            <person name="Adriaenssens E.M."/>
            <person name="Foster-Nyarko E."/>
            <person name="Jarju S."/>
            <person name="Secka A."/>
            <person name="Antonio M."/>
            <person name="Oren A."/>
            <person name="Chaudhuri R.R."/>
            <person name="La Ragione R."/>
            <person name="Hildebrand F."/>
            <person name="Pallen M.J."/>
        </authorList>
    </citation>
    <scope>NUCLEOTIDE SEQUENCE</scope>
    <source>
        <strain evidence="2">ChiGjej2B2-12916</strain>
    </source>
</reference>
<dbReference type="GO" id="GO:0003677">
    <property type="term" value="F:DNA binding"/>
    <property type="evidence" value="ECO:0007669"/>
    <property type="project" value="InterPro"/>
</dbReference>
<dbReference type="PANTHER" id="PTHR43236:SF2">
    <property type="entry name" value="BLL0069 PROTEIN"/>
    <property type="match status" value="1"/>
</dbReference>
<evidence type="ECO:0000259" key="1">
    <source>
        <dbReference type="Pfam" id="PF06114"/>
    </source>
</evidence>